<dbReference type="GO" id="GO:0062193">
    <property type="term" value="F:D-ribose pyranase activity"/>
    <property type="evidence" value="ECO:0007669"/>
    <property type="project" value="UniProtKB-EC"/>
</dbReference>
<dbReference type="EMBL" id="FOQO01000004">
    <property type="protein sequence ID" value="SFI48883.1"/>
    <property type="molecule type" value="Genomic_DNA"/>
</dbReference>
<protein>
    <recommendedName>
        <fullName evidence="2">D-ribose pyranase</fullName>
        <ecNumber evidence="2">5.4.99.62</ecNumber>
    </recommendedName>
</protein>
<accession>A0A1I3IM76</accession>
<keyword evidence="3" id="KW-0413">Isomerase</keyword>
<dbReference type="EC" id="5.4.99.62" evidence="2"/>
<sequence length="194" mass="21760">MVRFFIRMLLIGALGAGACRQHSHTSHVAEVHGGHVSWEKELSDQLPLFGHRNWILVVDKAFPLQAAAGMTYVNSKGNLPEVLSLVLDSINATTHVRPVLYRDAEMTMIDETLVPGIGSFKQHINAILQGQAVQELAHEDIFGKMDEAAALFQVLVIKTETKIPYSSIFIELDCAYWDAEREQQLRKTELRHAE</sequence>
<dbReference type="GO" id="GO:0005996">
    <property type="term" value="P:monosaccharide metabolic process"/>
    <property type="evidence" value="ECO:0007669"/>
    <property type="project" value="InterPro"/>
</dbReference>
<dbReference type="InterPro" id="IPR023750">
    <property type="entry name" value="RbsD-like_sf"/>
</dbReference>
<dbReference type="STRING" id="1477437.SAMN05444682_104144"/>
<dbReference type="SUPFAM" id="SSF102546">
    <property type="entry name" value="RbsD-like"/>
    <property type="match status" value="1"/>
</dbReference>
<dbReference type="Gene3D" id="3.40.1650.10">
    <property type="entry name" value="RbsD-like domain"/>
    <property type="match status" value="1"/>
</dbReference>
<dbReference type="RefSeq" id="WP_143072898.1">
    <property type="nucleotide sequence ID" value="NZ_FOQO01000004.1"/>
</dbReference>
<evidence type="ECO:0000256" key="1">
    <source>
        <dbReference type="ARBA" id="ARBA00000223"/>
    </source>
</evidence>
<dbReference type="PROSITE" id="PS51257">
    <property type="entry name" value="PROKAR_LIPOPROTEIN"/>
    <property type="match status" value="1"/>
</dbReference>
<comment type="catalytic activity">
    <reaction evidence="1">
        <text>beta-D-ribopyranose = beta-D-ribofuranose</text>
        <dbReference type="Rhea" id="RHEA:25432"/>
        <dbReference type="ChEBI" id="CHEBI:27476"/>
        <dbReference type="ChEBI" id="CHEBI:47002"/>
        <dbReference type="EC" id="5.4.99.62"/>
    </reaction>
</comment>
<dbReference type="OrthoDB" id="1357291at2"/>
<reference evidence="4 5" key="1">
    <citation type="submission" date="2016-10" db="EMBL/GenBank/DDBJ databases">
        <authorList>
            <person name="de Groot N.N."/>
        </authorList>
    </citation>
    <scope>NUCLEOTIDE SEQUENCE [LARGE SCALE GENOMIC DNA]</scope>
    <source>
        <strain evidence="4 5">RK1</strain>
    </source>
</reference>
<evidence type="ECO:0000313" key="5">
    <source>
        <dbReference type="Proteomes" id="UP000198670"/>
    </source>
</evidence>
<dbReference type="Proteomes" id="UP000198670">
    <property type="component" value="Unassembled WGS sequence"/>
</dbReference>
<dbReference type="GO" id="GO:0048029">
    <property type="term" value="F:monosaccharide binding"/>
    <property type="evidence" value="ECO:0007669"/>
    <property type="project" value="InterPro"/>
</dbReference>
<evidence type="ECO:0000256" key="3">
    <source>
        <dbReference type="ARBA" id="ARBA00023235"/>
    </source>
</evidence>
<proteinExistence type="predicted"/>
<evidence type="ECO:0000313" key="4">
    <source>
        <dbReference type="EMBL" id="SFI48883.1"/>
    </source>
</evidence>
<dbReference type="AlphaFoldDB" id="A0A1I3IM76"/>
<gene>
    <name evidence="4" type="ORF">SAMN05444682_104144</name>
</gene>
<keyword evidence="5" id="KW-1185">Reference proteome</keyword>
<dbReference type="InterPro" id="IPR007721">
    <property type="entry name" value="RbsD_FucU"/>
</dbReference>
<name>A0A1I3IM76_9SPHI</name>
<evidence type="ECO:0000256" key="2">
    <source>
        <dbReference type="ARBA" id="ARBA00012862"/>
    </source>
</evidence>
<organism evidence="4 5">
    <name type="scientific">Parapedobacter indicus</name>
    <dbReference type="NCBI Taxonomy" id="1477437"/>
    <lineage>
        <taxon>Bacteria</taxon>
        <taxon>Pseudomonadati</taxon>
        <taxon>Bacteroidota</taxon>
        <taxon>Sphingobacteriia</taxon>
        <taxon>Sphingobacteriales</taxon>
        <taxon>Sphingobacteriaceae</taxon>
        <taxon>Parapedobacter</taxon>
    </lineage>
</organism>
<dbReference type="Pfam" id="PF05025">
    <property type="entry name" value="RbsD_FucU"/>
    <property type="match status" value="1"/>
</dbReference>